<keyword evidence="1" id="KW-0812">Transmembrane</keyword>
<sequence length="159" mass="18289">MLRLTPLEFFFRSIPECFLIVMMAHIFCNKTISKKLIAEATIILSILIYLIRLLPIVFGVHTVLGSIAFIIIGVYILNISINTSVASILVSVISIIICEFINNFILVYIFKINKFDNVGLRLIYTTPSLTMFMFIVAMFYIFMDKIKKQHSQICFTKKC</sequence>
<dbReference type="KEGG" id="cpas:Clopa_4097"/>
<dbReference type="OrthoDB" id="1787445at2"/>
<feature type="transmembrane region" description="Helical" evidence="1">
    <location>
        <begin position="88"/>
        <end position="110"/>
    </location>
</feature>
<evidence type="ECO:0000313" key="3">
    <source>
        <dbReference type="Proteomes" id="UP000013523"/>
    </source>
</evidence>
<keyword evidence="1" id="KW-1133">Transmembrane helix</keyword>
<proteinExistence type="predicted"/>
<dbReference type="Proteomes" id="UP000013523">
    <property type="component" value="Chromosome"/>
</dbReference>
<feature type="transmembrane region" description="Helical" evidence="1">
    <location>
        <begin position="36"/>
        <end position="57"/>
    </location>
</feature>
<gene>
    <name evidence="2" type="ORF">Clopa_4097</name>
</gene>
<feature type="transmembrane region" description="Helical" evidence="1">
    <location>
        <begin position="122"/>
        <end position="142"/>
    </location>
</feature>
<keyword evidence="3" id="KW-1185">Reference proteome</keyword>
<dbReference type="HOGENOM" id="CLU_135084_1_0_9"/>
<evidence type="ECO:0000256" key="1">
    <source>
        <dbReference type="SAM" id="Phobius"/>
    </source>
</evidence>
<dbReference type="RefSeq" id="WP_015617111.1">
    <property type="nucleotide sequence ID" value="NC_021182.1"/>
</dbReference>
<feature type="transmembrane region" description="Helical" evidence="1">
    <location>
        <begin position="63"/>
        <end position="81"/>
    </location>
</feature>
<dbReference type="PATRIC" id="fig|86416.3.peg.4096"/>
<keyword evidence="1" id="KW-0472">Membrane</keyword>
<organism evidence="2 3">
    <name type="scientific">Clostridium pasteurianum BC1</name>
    <dbReference type="NCBI Taxonomy" id="86416"/>
    <lineage>
        <taxon>Bacteria</taxon>
        <taxon>Bacillati</taxon>
        <taxon>Bacillota</taxon>
        <taxon>Clostridia</taxon>
        <taxon>Eubacteriales</taxon>
        <taxon>Clostridiaceae</taxon>
        <taxon>Clostridium</taxon>
    </lineage>
</organism>
<feature type="transmembrane region" description="Helical" evidence="1">
    <location>
        <begin position="12"/>
        <end position="29"/>
    </location>
</feature>
<accession>R4KAX1</accession>
<name>R4KAX1_CLOPA</name>
<evidence type="ECO:0000313" key="2">
    <source>
        <dbReference type="EMBL" id="AGK98836.1"/>
    </source>
</evidence>
<reference evidence="2 3" key="1">
    <citation type="submission" date="2012-01" db="EMBL/GenBank/DDBJ databases">
        <title>Complete sequence of chromosome of Clostridium pasteurianum BC1.</title>
        <authorList>
            <consortium name="US DOE Joint Genome Institute"/>
            <person name="Lucas S."/>
            <person name="Han J."/>
            <person name="Lapidus A."/>
            <person name="Cheng J.-F."/>
            <person name="Goodwin L."/>
            <person name="Pitluck S."/>
            <person name="Peters L."/>
            <person name="Mikhailova N."/>
            <person name="Teshima H."/>
            <person name="Detter J.C."/>
            <person name="Han C."/>
            <person name="Tapia R."/>
            <person name="Land M."/>
            <person name="Hauser L."/>
            <person name="Kyrpides N."/>
            <person name="Ivanova N."/>
            <person name="Pagani I."/>
            <person name="Dunn J."/>
            <person name="Taghavi S."/>
            <person name="Francis A."/>
            <person name="van der Lelie D."/>
            <person name="Woyke T."/>
        </authorList>
    </citation>
    <scope>NUCLEOTIDE SEQUENCE [LARGE SCALE GENOMIC DNA]</scope>
    <source>
        <strain evidence="2 3">BC1</strain>
    </source>
</reference>
<dbReference type="AlphaFoldDB" id="R4KAX1"/>
<dbReference type="eggNOG" id="ENOG5030I60">
    <property type="taxonomic scope" value="Bacteria"/>
</dbReference>
<dbReference type="EMBL" id="CP003261">
    <property type="protein sequence ID" value="AGK98836.1"/>
    <property type="molecule type" value="Genomic_DNA"/>
</dbReference>
<protein>
    <submittedName>
        <fullName evidence="2">Uncharacterized protein</fullName>
    </submittedName>
</protein>